<evidence type="ECO:0000256" key="4">
    <source>
        <dbReference type="ARBA" id="ARBA00022989"/>
    </source>
</evidence>
<proteinExistence type="inferred from homology"/>
<feature type="transmembrane region" description="Helical" evidence="8">
    <location>
        <begin position="174"/>
        <end position="191"/>
    </location>
</feature>
<dbReference type="GeneID" id="99631344"/>
<dbReference type="GO" id="GO:0071281">
    <property type="term" value="P:cellular response to iron ion"/>
    <property type="evidence" value="ECO:0007669"/>
    <property type="project" value="UniProtKB-ARBA"/>
</dbReference>
<organism evidence="9 10">
    <name type="scientific">Roseomonas mucosa</name>
    <dbReference type="NCBI Taxonomy" id="207340"/>
    <lineage>
        <taxon>Bacteria</taxon>
        <taxon>Pseudomonadati</taxon>
        <taxon>Pseudomonadota</taxon>
        <taxon>Alphaproteobacteria</taxon>
        <taxon>Acetobacterales</taxon>
        <taxon>Roseomonadaceae</taxon>
        <taxon>Roseomonas</taxon>
    </lineage>
</organism>
<reference evidence="9 10" key="1">
    <citation type="submission" date="2018-06" db="EMBL/GenBank/DDBJ databases">
        <authorList>
            <consortium name="Pathogen Informatics"/>
            <person name="Doyle S."/>
        </authorList>
    </citation>
    <scope>NUCLEOTIDE SEQUENCE [LARGE SCALE GENOMIC DNA]</scope>
    <source>
        <strain evidence="9 10">NCTC13291</strain>
    </source>
</reference>
<dbReference type="GO" id="GO:0055085">
    <property type="term" value="P:transmembrane transport"/>
    <property type="evidence" value="ECO:0007669"/>
    <property type="project" value="InterPro"/>
</dbReference>
<dbReference type="InterPro" id="IPR001626">
    <property type="entry name" value="ABC_TroCD"/>
</dbReference>
<dbReference type="Pfam" id="PF00950">
    <property type="entry name" value="ABC-3"/>
    <property type="match status" value="1"/>
</dbReference>
<dbReference type="RefSeq" id="WP_019462071.1">
    <property type="nucleotide sequence ID" value="NZ_AP031463.1"/>
</dbReference>
<dbReference type="FunFam" id="1.10.3470.10:FF:000003">
    <property type="entry name" value="Iron ABC transporter permease SitD"/>
    <property type="match status" value="1"/>
</dbReference>
<dbReference type="InterPro" id="IPR037294">
    <property type="entry name" value="ABC_BtuC-like"/>
</dbReference>
<dbReference type="SUPFAM" id="SSF81345">
    <property type="entry name" value="ABC transporter involved in vitamin B12 uptake, BtuC"/>
    <property type="match status" value="1"/>
</dbReference>
<comment type="similarity">
    <text evidence="2 6">Belongs to the ABC-3 integral membrane protein family.</text>
</comment>
<dbReference type="PANTHER" id="PTHR30477:SF24">
    <property type="entry name" value="IRON TRANSPORT SYSTEM MEMBRANE PROTEIN HI_0359-RELATED"/>
    <property type="match status" value="1"/>
</dbReference>
<keyword evidence="4 8" id="KW-1133">Transmembrane helix</keyword>
<feature type="transmembrane region" description="Helical" evidence="8">
    <location>
        <begin position="12"/>
        <end position="37"/>
    </location>
</feature>
<feature type="transmembrane region" description="Helical" evidence="8">
    <location>
        <begin position="57"/>
        <end position="83"/>
    </location>
</feature>
<dbReference type="AlphaFoldDB" id="A0A379PMA9"/>
<dbReference type="CDD" id="cd06550">
    <property type="entry name" value="TM_ABC_iron-siderophores_like"/>
    <property type="match status" value="1"/>
</dbReference>
<comment type="subcellular location">
    <subcellularLocation>
        <location evidence="6">Cell membrane</location>
        <topology evidence="6">Multi-pass membrane protein</topology>
    </subcellularLocation>
    <subcellularLocation>
        <location evidence="1">Membrane</location>
        <topology evidence="1">Multi-pass membrane protein</topology>
    </subcellularLocation>
</comment>
<evidence type="ECO:0000313" key="9">
    <source>
        <dbReference type="EMBL" id="SUE95402.1"/>
    </source>
</evidence>
<feature type="transmembrane region" description="Helical" evidence="8">
    <location>
        <begin position="221"/>
        <end position="241"/>
    </location>
</feature>
<name>A0A379PMA9_9PROT</name>
<evidence type="ECO:0000256" key="8">
    <source>
        <dbReference type="SAM" id="Phobius"/>
    </source>
</evidence>
<evidence type="ECO:0000256" key="7">
    <source>
        <dbReference type="SAM" id="MobiDB-lite"/>
    </source>
</evidence>
<feature type="region of interest" description="Disordered" evidence="7">
    <location>
        <begin position="278"/>
        <end position="313"/>
    </location>
</feature>
<dbReference type="EMBL" id="UGVN01000002">
    <property type="protein sequence ID" value="SUE95402.1"/>
    <property type="molecule type" value="Genomic_DNA"/>
</dbReference>
<gene>
    <name evidence="9" type="primary">mntB_2</name>
    <name evidence="9" type="ORF">NCTC13291_04287</name>
</gene>
<keyword evidence="6" id="KW-0813">Transport</keyword>
<dbReference type="GO" id="GO:0043190">
    <property type="term" value="C:ATP-binding cassette (ABC) transporter complex"/>
    <property type="evidence" value="ECO:0007669"/>
    <property type="project" value="InterPro"/>
</dbReference>
<protein>
    <submittedName>
        <fullName evidence="9">Manganese transport system membrane protein mntB</fullName>
    </submittedName>
</protein>
<dbReference type="Gene3D" id="1.10.3470.10">
    <property type="entry name" value="ABC transporter involved in vitamin B12 uptake, BtuC"/>
    <property type="match status" value="1"/>
</dbReference>
<sequence length="313" mass="32048">MIDTFLAPFSHGFMLEAMGAGALVATACALLSCYIVLKGWSLLGDAISHAILPGVVLASAAGLPLAPGAFAAGMFCALGAGFVQSHSRVKEDAALGVVFTGMFAAGIVMLAFLTTEAHITHILFGNILGIEREDLWQTLIVGGITLAVLLVKGRDLTLFCFDATHARGIGLNTGMLRYLFLALLSAAVVAGVQAVGVILVVALLITPGCIGYLLSDRFGRMSAIAVTAAVAATLIGILASYHANISPAGSIVVVLSLLFALALTLAPKHGLLAGRHARREAGRTSVPHDTGTSVSRPHEASAGDRISAAEAGL</sequence>
<evidence type="ECO:0000256" key="5">
    <source>
        <dbReference type="ARBA" id="ARBA00023136"/>
    </source>
</evidence>
<feature type="transmembrane region" description="Helical" evidence="8">
    <location>
        <begin position="247"/>
        <end position="266"/>
    </location>
</feature>
<feature type="transmembrane region" description="Helical" evidence="8">
    <location>
        <begin position="197"/>
        <end position="214"/>
    </location>
</feature>
<evidence type="ECO:0000256" key="3">
    <source>
        <dbReference type="ARBA" id="ARBA00022692"/>
    </source>
</evidence>
<evidence type="ECO:0000256" key="2">
    <source>
        <dbReference type="ARBA" id="ARBA00008034"/>
    </source>
</evidence>
<keyword evidence="5 8" id="KW-0472">Membrane</keyword>
<accession>A0A379PMA9</accession>
<feature type="transmembrane region" description="Helical" evidence="8">
    <location>
        <begin position="95"/>
        <end position="115"/>
    </location>
</feature>
<evidence type="ECO:0000256" key="1">
    <source>
        <dbReference type="ARBA" id="ARBA00004141"/>
    </source>
</evidence>
<feature type="transmembrane region" description="Helical" evidence="8">
    <location>
        <begin position="135"/>
        <end position="153"/>
    </location>
</feature>
<dbReference type="GO" id="GO:0010043">
    <property type="term" value="P:response to zinc ion"/>
    <property type="evidence" value="ECO:0007669"/>
    <property type="project" value="TreeGrafter"/>
</dbReference>
<keyword evidence="3 6" id="KW-0812">Transmembrane</keyword>
<dbReference type="Proteomes" id="UP000254919">
    <property type="component" value="Unassembled WGS sequence"/>
</dbReference>
<evidence type="ECO:0000256" key="6">
    <source>
        <dbReference type="RuleBase" id="RU003943"/>
    </source>
</evidence>
<dbReference type="PANTHER" id="PTHR30477">
    <property type="entry name" value="ABC-TRANSPORTER METAL-BINDING PROTEIN"/>
    <property type="match status" value="1"/>
</dbReference>
<evidence type="ECO:0000313" key="10">
    <source>
        <dbReference type="Proteomes" id="UP000254919"/>
    </source>
</evidence>